<feature type="compositionally biased region" description="Basic and acidic residues" evidence="1">
    <location>
        <begin position="197"/>
        <end position="210"/>
    </location>
</feature>
<dbReference type="Proteomes" id="UP000868515">
    <property type="component" value="Unassembled WGS sequence"/>
</dbReference>
<reference evidence="2 3" key="1">
    <citation type="submission" date="2017-03" db="EMBL/GenBank/DDBJ databases">
        <title>Salmonella serotype comparative study.</title>
        <authorList>
            <person name="Liao J."/>
        </authorList>
    </citation>
    <scope>NUCLEOTIDE SEQUENCE [LARGE SCALE GENOMIC DNA]</scope>
    <source>
        <strain evidence="2 3">NY_FSL S10-1448</strain>
    </source>
</reference>
<proteinExistence type="predicted"/>
<accession>A0A974QDH5</accession>
<comment type="caution">
    <text evidence="2">The sequence shown here is derived from an EMBL/GenBank/DDBJ whole genome shotgun (WGS) entry which is preliminary data.</text>
</comment>
<sequence length="318" mass="36315">MTTTTPTDTVMAIGHMNFTGNVTPATWWAHIKLPSGRPDQTAITLLSEIVYWYRPTEVRDESTGALVGYRKRFRGDKLQRSYQSFADQFGFGKRETTDALKRLRDAGLITLELRSIDAPGFDGVKMHNVLFVEPVAERIADITTVNSVTPPPSERNTSYKNEENESTPLRFNGGRGTPNVDTNTEITTEIKKPKKNSQPDKQSDDLPDKTKNKKPKQPHIEYRAFFDAYNEILGDRLPWAKDITEQRKVALRRLLPKLKTPTVEGFRAYLSAFSTRAKSFYFGDNDRRWRANIDFLLREKTLVGVREGTVFESTEETE</sequence>
<dbReference type="EMBL" id="NBPI01000026">
    <property type="protein sequence ID" value="OSD64229.1"/>
    <property type="molecule type" value="Genomic_DNA"/>
</dbReference>
<protein>
    <recommendedName>
        <fullName evidence="4">Replication protein</fullName>
    </recommendedName>
</protein>
<evidence type="ECO:0008006" key="4">
    <source>
        <dbReference type="Google" id="ProtNLM"/>
    </source>
</evidence>
<feature type="region of interest" description="Disordered" evidence="1">
    <location>
        <begin position="143"/>
        <end position="217"/>
    </location>
</feature>
<name>A0A974QDH5_SALET</name>
<evidence type="ECO:0000256" key="1">
    <source>
        <dbReference type="SAM" id="MobiDB-lite"/>
    </source>
</evidence>
<dbReference type="AlphaFoldDB" id="A0A974QDH5"/>
<gene>
    <name evidence="2" type="ORF">R537_23880</name>
</gene>
<evidence type="ECO:0000313" key="3">
    <source>
        <dbReference type="Proteomes" id="UP000868515"/>
    </source>
</evidence>
<feature type="compositionally biased region" description="Polar residues" evidence="1">
    <location>
        <begin position="143"/>
        <end position="159"/>
    </location>
</feature>
<evidence type="ECO:0000313" key="2">
    <source>
        <dbReference type="EMBL" id="OSD64229.1"/>
    </source>
</evidence>
<dbReference type="RefSeq" id="WP_223353602.1">
    <property type="nucleotide sequence ID" value="NZ_NBPI01000026.1"/>
</dbReference>
<organism evidence="2 3">
    <name type="scientific">Salmonella enterica subsp. enterica serovar Rough O:d:1,7</name>
    <dbReference type="NCBI Taxonomy" id="1974323"/>
    <lineage>
        <taxon>Bacteria</taxon>
        <taxon>Pseudomonadati</taxon>
        <taxon>Pseudomonadota</taxon>
        <taxon>Gammaproteobacteria</taxon>
        <taxon>Enterobacterales</taxon>
        <taxon>Enterobacteriaceae</taxon>
        <taxon>Salmonella</taxon>
    </lineage>
</organism>